<proteinExistence type="predicted"/>
<keyword evidence="2" id="KW-0548">Nucleotidyltransferase</keyword>
<dbReference type="GO" id="GO:0003964">
    <property type="term" value="F:RNA-directed DNA polymerase activity"/>
    <property type="evidence" value="ECO:0007669"/>
    <property type="project" value="UniProtKB-KW"/>
</dbReference>
<sequence>MQNCDITLPRRTKFDSVKLVHVKRDFNQAADYLTSKTLLLGRSWRVQEDDERQHLKQEKLRKSLEPHPFEDHSGLEVIQNEGNRLDIPGCPHVLGAMAAPLPYAAKILVAVTRASDRGRPASSEPLDPVEYQRVRWRGIKVNQEQHAYFLNGEVDRFAPRQLRKIAKVVGLFAMDARGVLYRLAQSTRGRLRDAHDERRLVVSTNLREAILHYTHEDVQGGHQGVKRTHEKLRSECYWPGRYADVERHVKECIDCASTHPTLAHLWKYRAKTTI</sequence>
<keyword evidence="3" id="KW-1185">Reference proteome</keyword>
<organism evidence="2 3">
    <name type="scientific">Phytophthora megakarya</name>
    <dbReference type="NCBI Taxonomy" id="4795"/>
    <lineage>
        <taxon>Eukaryota</taxon>
        <taxon>Sar</taxon>
        <taxon>Stramenopiles</taxon>
        <taxon>Oomycota</taxon>
        <taxon>Peronosporomycetes</taxon>
        <taxon>Peronosporales</taxon>
        <taxon>Peronosporaceae</taxon>
        <taxon>Phytophthora</taxon>
    </lineage>
</organism>
<reference evidence="3" key="1">
    <citation type="submission" date="2017-03" db="EMBL/GenBank/DDBJ databases">
        <title>Phytopthora megakarya and P. palmivora, two closely related causual agents of cacao black pod achieved similar genome size and gene model numbers by different mechanisms.</title>
        <authorList>
            <person name="Ali S."/>
            <person name="Shao J."/>
            <person name="Larry D.J."/>
            <person name="Kronmiller B."/>
            <person name="Shen D."/>
            <person name="Strem M.D."/>
            <person name="Melnick R.L."/>
            <person name="Guiltinan M.J."/>
            <person name="Tyler B.M."/>
            <person name="Meinhardt L.W."/>
            <person name="Bailey B.A."/>
        </authorList>
    </citation>
    <scope>NUCLEOTIDE SEQUENCE [LARGE SCALE GENOMIC DNA]</scope>
    <source>
        <strain evidence="3">zdho120</strain>
    </source>
</reference>
<dbReference type="Pfam" id="PF17921">
    <property type="entry name" value="Integrase_H2C2"/>
    <property type="match status" value="1"/>
</dbReference>
<dbReference type="STRING" id="4795.A0A225WGB8"/>
<dbReference type="AlphaFoldDB" id="A0A225WGB8"/>
<comment type="caution">
    <text evidence="2">The sequence shown here is derived from an EMBL/GenBank/DDBJ whole genome shotgun (WGS) entry which is preliminary data.</text>
</comment>
<keyword evidence="2" id="KW-0695">RNA-directed DNA polymerase</keyword>
<keyword evidence="2" id="KW-0808">Transferase</keyword>
<dbReference type="InterPro" id="IPR041588">
    <property type="entry name" value="Integrase_H2C2"/>
</dbReference>
<dbReference type="InterPro" id="IPR050951">
    <property type="entry name" value="Retrovirus_Pol_polyprotein"/>
</dbReference>
<dbReference type="FunFam" id="1.10.340.70:FF:000001">
    <property type="entry name" value="Retrovirus-related Pol polyprotein from transposon gypsy-like Protein"/>
    <property type="match status" value="1"/>
</dbReference>
<dbReference type="Gene3D" id="1.10.340.70">
    <property type="match status" value="1"/>
</dbReference>
<dbReference type="PANTHER" id="PTHR37984:SF5">
    <property type="entry name" value="PROTEIN NYNRIN-LIKE"/>
    <property type="match status" value="1"/>
</dbReference>
<dbReference type="Proteomes" id="UP000198211">
    <property type="component" value="Unassembled WGS sequence"/>
</dbReference>
<evidence type="ECO:0000313" key="2">
    <source>
        <dbReference type="EMBL" id="OWZ16169.1"/>
    </source>
</evidence>
<protein>
    <submittedName>
        <fullName evidence="2">Reverse transcriptase</fullName>
    </submittedName>
</protein>
<name>A0A225WGB8_9STRA</name>
<dbReference type="OrthoDB" id="126706at2759"/>
<evidence type="ECO:0000259" key="1">
    <source>
        <dbReference type="Pfam" id="PF17921"/>
    </source>
</evidence>
<dbReference type="EMBL" id="NBNE01000983">
    <property type="protein sequence ID" value="OWZ16169.1"/>
    <property type="molecule type" value="Genomic_DNA"/>
</dbReference>
<accession>A0A225WGB8</accession>
<evidence type="ECO:0000313" key="3">
    <source>
        <dbReference type="Proteomes" id="UP000198211"/>
    </source>
</evidence>
<dbReference type="PANTHER" id="PTHR37984">
    <property type="entry name" value="PROTEIN CBG26694"/>
    <property type="match status" value="1"/>
</dbReference>
<feature type="domain" description="Integrase zinc-binding" evidence="1">
    <location>
        <begin position="203"/>
        <end position="260"/>
    </location>
</feature>
<gene>
    <name evidence="2" type="ORF">PHMEG_00010075</name>
</gene>